<proteinExistence type="predicted"/>
<protein>
    <submittedName>
        <fullName evidence="2">Uncharacterized protein</fullName>
    </submittedName>
</protein>
<organism evidence="2 3">
    <name type="scientific">Coccidioides immitis RMSCC 3703</name>
    <dbReference type="NCBI Taxonomy" id="454286"/>
    <lineage>
        <taxon>Eukaryota</taxon>
        <taxon>Fungi</taxon>
        <taxon>Dikarya</taxon>
        <taxon>Ascomycota</taxon>
        <taxon>Pezizomycotina</taxon>
        <taxon>Eurotiomycetes</taxon>
        <taxon>Eurotiomycetidae</taxon>
        <taxon>Onygenales</taxon>
        <taxon>Onygenaceae</taxon>
        <taxon>Coccidioides</taxon>
    </lineage>
</organism>
<feature type="chain" id="PRO_5005307634" evidence="1">
    <location>
        <begin position="19"/>
        <end position="197"/>
    </location>
</feature>
<evidence type="ECO:0000313" key="3">
    <source>
        <dbReference type="Proteomes" id="UP000054559"/>
    </source>
</evidence>
<feature type="signal peptide" evidence="1">
    <location>
        <begin position="1"/>
        <end position="18"/>
    </location>
</feature>
<evidence type="ECO:0000313" key="2">
    <source>
        <dbReference type="EMBL" id="KMU74625.1"/>
    </source>
</evidence>
<sequence>MSFSSGLVGICWACTIFSQKFDGCNPVWQQPDPEPGSSEINSNTGCQQDKTIIRLDNSSTEIINTDIVKQAAAGFWKHGEWIKEQFCKQHQRNKFLACSPSSFWVFPSQFDADDAEYFLAFSFGTCRKCLRQVDCQVEDLLEHIECVKKRGYHDELGVCTPSLKHSAMSPPDGVDWGLDINWNIETEITRNIEPSAF</sequence>
<dbReference type="EMBL" id="DS268314">
    <property type="protein sequence ID" value="KMU74625.1"/>
    <property type="molecule type" value="Genomic_DNA"/>
</dbReference>
<reference evidence="3" key="1">
    <citation type="journal article" date="2010" name="Genome Res.">
        <title>Population genomic sequencing of Coccidioides fungi reveals recent hybridization and transposon control.</title>
        <authorList>
            <person name="Neafsey D.E."/>
            <person name="Barker B.M."/>
            <person name="Sharpton T.J."/>
            <person name="Stajich J.E."/>
            <person name="Park D.J."/>
            <person name="Whiston E."/>
            <person name="Hung C.-Y."/>
            <person name="McMahan C."/>
            <person name="White J."/>
            <person name="Sykes S."/>
            <person name="Heiman D."/>
            <person name="Young S."/>
            <person name="Zeng Q."/>
            <person name="Abouelleil A."/>
            <person name="Aftuck L."/>
            <person name="Bessette D."/>
            <person name="Brown A."/>
            <person name="FitzGerald M."/>
            <person name="Lui A."/>
            <person name="Macdonald J.P."/>
            <person name="Priest M."/>
            <person name="Orbach M.J."/>
            <person name="Galgiani J.N."/>
            <person name="Kirkland T.N."/>
            <person name="Cole G.T."/>
            <person name="Birren B.W."/>
            <person name="Henn M.R."/>
            <person name="Taylor J.W."/>
            <person name="Rounsley S.D."/>
        </authorList>
    </citation>
    <scope>NUCLEOTIDE SEQUENCE [LARGE SCALE GENOMIC DNA]</scope>
    <source>
        <strain evidence="3">RMSCC 3703</strain>
    </source>
</reference>
<evidence type="ECO:0000256" key="1">
    <source>
        <dbReference type="SAM" id="SignalP"/>
    </source>
</evidence>
<keyword evidence="1" id="KW-0732">Signal</keyword>
<name>A0A0J8QRB9_COCIT</name>
<gene>
    <name evidence="2" type="ORF">CISG_10324</name>
</gene>
<accession>A0A0J8QRB9</accession>
<dbReference type="Proteomes" id="UP000054559">
    <property type="component" value="Unassembled WGS sequence"/>
</dbReference>
<dbReference type="AlphaFoldDB" id="A0A0J8QRB9"/>